<sequence>MSRYSSIYRPTPASYRRGAAPSTEPHYLPGDNFPYLESREISISLQDCGFTAIEENVIKPTSKYMRKILEETLEVFMGVNTDMIANMVNEKKKERSVNAEQSFAEGNGSTSNEDVDEDTTDSLLLVILYRCAFQFFVGVGIRDLTLSDILKPDPARTRRILSALINYIKFRNEQSVDQEPLEKECEAEFTRMKKAQANNDSLTSKINQFKRKLEQDTSNDSASKRASLRQITTYNTKLTTELKKLKRTQEYLNNELTKYKNEKFRLTEKIDDSDYLINEADRELATLRSYLQTDVKQTETIIADLKKDLSNHRDLISQLAKQNSNLSFTIESFLKVESEIKPIFNQLDDTLKDLTREESTLSKLEKLNEYKSELQLETNELTNQIDLIEKKLANQQSLIERLEKQQDSKLQQDQSKVKELTDELAELNREREEFEAALTLRNATIEEYKLKIKLKRKELEDDEREVELNLAKLNSHVKFYLSEMSKKLESSV</sequence>
<evidence type="ECO:0000256" key="7">
    <source>
        <dbReference type="ARBA" id="ARBA00022838"/>
    </source>
</evidence>
<dbReference type="GO" id="GO:0005634">
    <property type="term" value="C:nucleus"/>
    <property type="evidence" value="ECO:0007669"/>
    <property type="project" value="UniProtKB-SubCell"/>
</dbReference>
<evidence type="ECO:0000256" key="1">
    <source>
        <dbReference type="ARBA" id="ARBA00004123"/>
    </source>
</evidence>
<feature type="coiled-coil region" evidence="12">
    <location>
        <begin position="295"/>
        <end position="322"/>
    </location>
</feature>
<evidence type="ECO:0000259" key="15">
    <source>
        <dbReference type="Pfam" id="PF18595"/>
    </source>
</evidence>
<keyword evidence="7" id="KW-0995">Kinetochore</keyword>
<accession>A0A9P0QLB8</accession>
<dbReference type="InterPro" id="IPR005549">
    <property type="entry name" value="Kinetochore_Nuf2_N"/>
</dbReference>
<evidence type="ECO:0000259" key="14">
    <source>
        <dbReference type="Pfam" id="PF03800"/>
    </source>
</evidence>
<dbReference type="GO" id="GO:0051301">
    <property type="term" value="P:cell division"/>
    <property type="evidence" value="ECO:0007669"/>
    <property type="project" value="UniProtKB-KW"/>
</dbReference>
<proteinExistence type="inferred from homology"/>
<keyword evidence="4" id="KW-0158">Chromosome</keyword>
<evidence type="ECO:0000256" key="9">
    <source>
        <dbReference type="ARBA" id="ARBA00023242"/>
    </source>
</evidence>
<evidence type="ECO:0000256" key="4">
    <source>
        <dbReference type="ARBA" id="ARBA00022454"/>
    </source>
</evidence>
<evidence type="ECO:0000256" key="8">
    <source>
        <dbReference type="ARBA" id="ARBA00023054"/>
    </source>
</evidence>
<evidence type="ECO:0000256" key="12">
    <source>
        <dbReference type="SAM" id="Coils"/>
    </source>
</evidence>
<evidence type="ECO:0000256" key="5">
    <source>
        <dbReference type="ARBA" id="ARBA00022618"/>
    </source>
</evidence>
<dbReference type="PANTHER" id="PTHR21650">
    <property type="entry name" value="MEMBRALIN/KINETOCHORE PROTEIN NUF2"/>
    <property type="match status" value="1"/>
</dbReference>
<feature type="domain" description="Kinetochore protein Nuf2 N-terminal" evidence="14">
    <location>
        <begin position="31"/>
        <end position="184"/>
    </location>
</feature>
<dbReference type="PANTHER" id="PTHR21650:SF2">
    <property type="entry name" value="KINETOCHORE PROTEIN NUF2"/>
    <property type="match status" value="1"/>
</dbReference>
<feature type="coiled-coil region" evidence="12">
    <location>
        <begin position="347"/>
        <end position="476"/>
    </location>
</feature>
<dbReference type="Gene3D" id="1.10.418.60">
    <property type="entry name" value="Ncd80 complex, Nuf2 subunit"/>
    <property type="match status" value="1"/>
</dbReference>
<dbReference type="OrthoDB" id="8194677at2759"/>
<feature type="region of interest" description="Disordered" evidence="13">
    <location>
        <begin position="95"/>
        <end position="116"/>
    </location>
</feature>
<keyword evidence="8 12" id="KW-0175">Coiled coil</keyword>
<evidence type="ECO:0000256" key="13">
    <source>
        <dbReference type="SAM" id="MobiDB-lite"/>
    </source>
</evidence>
<keyword evidence="5" id="KW-0132">Cell division</keyword>
<feature type="region of interest" description="Disordered" evidence="13">
    <location>
        <begin position="1"/>
        <end position="26"/>
    </location>
</feature>
<comment type="similarity">
    <text evidence="3">Belongs to the NUF2 family.</text>
</comment>
<dbReference type="AlphaFoldDB" id="A0A9P0QLB8"/>
<keyword evidence="6" id="KW-0498">Mitosis</keyword>
<keyword evidence="17" id="KW-1185">Reference proteome</keyword>
<dbReference type="GO" id="GO:0051315">
    <property type="term" value="P:attachment of mitotic spindle microtubules to kinetochore"/>
    <property type="evidence" value="ECO:0007669"/>
    <property type="project" value="TreeGrafter"/>
</dbReference>
<dbReference type="InterPro" id="IPR038275">
    <property type="entry name" value="Nuf2_N_sf"/>
</dbReference>
<name>A0A9P0QLB8_9ASCO</name>
<dbReference type="Pfam" id="PF18595">
    <property type="entry name" value="Nuf2_DHR10-like"/>
    <property type="match status" value="1"/>
</dbReference>
<keyword evidence="9" id="KW-0539">Nucleus</keyword>
<evidence type="ECO:0000256" key="6">
    <source>
        <dbReference type="ARBA" id="ARBA00022776"/>
    </source>
</evidence>
<evidence type="ECO:0000256" key="11">
    <source>
        <dbReference type="ARBA" id="ARBA00023328"/>
    </source>
</evidence>
<dbReference type="EMBL" id="CAKXYY010000003">
    <property type="protein sequence ID" value="CAH2351256.1"/>
    <property type="molecule type" value="Genomic_DNA"/>
</dbReference>
<organism evidence="16 17">
    <name type="scientific">[Candida] railenensis</name>
    <dbReference type="NCBI Taxonomy" id="45579"/>
    <lineage>
        <taxon>Eukaryota</taxon>
        <taxon>Fungi</taxon>
        <taxon>Dikarya</taxon>
        <taxon>Ascomycota</taxon>
        <taxon>Saccharomycotina</taxon>
        <taxon>Pichiomycetes</taxon>
        <taxon>Debaryomycetaceae</taxon>
        <taxon>Kurtzmaniella</taxon>
    </lineage>
</organism>
<comment type="caution">
    <text evidence="16">The sequence shown here is derived from an EMBL/GenBank/DDBJ whole genome shotgun (WGS) entry which is preliminary data.</text>
</comment>
<evidence type="ECO:0000256" key="3">
    <source>
        <dbReference type="ARBA" id="ARBA00005498"/>
    </source>
</evidence>
<evidence type="ECO:0000313" key="16">
    <source>
        <dbReference type="EMBL" id="CAH2351256.1"/>
    </source>
</evidence>
<dbReference type="InterPro" id="IPR041112">
    <property type="entry name" value="Nuf2_DHR10-like"/>
</dbReference>
<evidence type="ECO:0000313" key="17">
    <source>
        <dbReference type="Proteomes" id="UP000837801"/>
    </source>
</evidence>
<gene>
    <name evidence="16" type="ORF">CLIB1423_03S02168</name>
</gene>
<evidence type="ECO:0000256" key="2">
    <source>
        <dbReference type="ARBA" id="ARBA00004629"/>
    </source>
</evidence>
<comment type="subcellular location">
    <subcellularLocation>
        <location evidence="2">Chromosome</location>
        <location evidence="2">Centromere</location>
        <location evidence="2">Kinetochore</location>
    </subcellularLocation>
    <subcellularLocation>
        <location evidence="1">Nucleus</location>
    </subcellularLocation>
</comment>
<protein>
    <submittedName>
        <fullName evidence="16">Probable kinetochore protein Nuf2p</fullName>
    </submittedName>
</protein>
<keyword evidence="11" id="KW-0137">Centromere</keyword>
<dbReference type="GO" id="GO:0044877">
    <property type="term" value="F:protein-containing complex binding"/>
    <property type="evidence" value="ECO:0007669"/>
    <property type="project" value="TreeGrafter"/>
</dbReference>
<reference evidence="16" key="1">
    <citation type="submission" date="2022-03" db="EMBL/GenBank/DDBJ databases">
        <authorList>
            <person name="Legras J.-L."/>
            <person name="Devillers H."/>
            <person name="Grondin C."/>
        </authorList>
    </citation>
    <scope>NUCLEOTIDE SEQUENCE</scope>
    <source>
        <strain evidence="16">CLIB 1423</strain>
    </source>
</reference>
<feature type="domain" description="Nuf2 DHR10-like" evidence="15">
    <location>
        <begin position="307"/>
        <end position="421"/>
    </location>
</feature>
<dbReference type="GO" id="GO:0031262">
    <property type="term" value="C:Ndc80 complex"/>
    <property type="evidence" value="ECO:0007669"/>
    <property type="project" value="InterPro"/>
</dbReference>
<dbReference type="Pfam" id="PF03800">
    <property type="entry name" value="Nuf2"/>
    <property type="match status" value="1"/>
</dbReference>
<dbReference type="GO" id="GO:0007052">
    <property type="term" value="P:mitotic spindle organization"/>
    <property type="evidence" value="ECO:0007669"/>
    <property type="project" value="TreeGrafter"/>
</dbReference>
<dbReference type="GO" id="GO:0051383">
    <property type="term" value="P:kinetochore organization"/>
    <property type="evidence" value="ECO:0007669"/>
    <property type="project" value="TreeGrafter"/>
</dbReference>
<dbReference type="Proteomes" id="UP000837801">
    <property type="component" value="Unassembled WGS sequence"/>
</dbReference>
<evidence type="ECO:0000256" key="10">
    <source>
        <dbReference type="ARBA" id="ARBA00023306"/>
    </source>
</evidence>
<feature type="coiled-coil region" evidence="12">
    <location>
        <begin position="192"/>
        <end position="262"/>
    </location>
</feature>
<keyword evidence="10" id="KW-0131">Cell cycle</keyword>
<dbReference type="GO" id="GO:0045132">
    <property type="term" value="P:meiotic chromosome segregation"/>
    <property type="evidence" value="ECO:0007669"/>
    <property type="project" value="TreeGrafter"/>
</dbReference>